<feature type="compositionally biased region" description="Polar residues" evidence="1">
    <location>
        <begin position="388"/>
        <end position="398"/>
    </location>
</feature>
<evidence type="ECO:0000256" key="1">
    <source>
        <dbReference type="SAM" id="MobiDB-lite"/>
    </source>
</evidence>
<gene>
    <name evidence="4" type="ORF">MOO44_04010</name>
</gene>
<feature type="region of interest" description="Disordered" evidence="1">
    <location>
        <begin position="319"/>
        <end position="474"/>
    </location>
</feature>
<dbReference type="EMBL" id="CP093361">
    <property type="protein sequence ID" value="UQS87330.1"/>
    <property type="molecule type" value="Genomic_DNA"/>
</dbReference>
<feature type="compositionally biased region" description="Low complexity" evidence="1">
    <location>
        <begin position="399"/>
        <end position="431"/>
    </location>
</feature>
<feature type="chain" id="PRO_5039498446" evidence="2">
    <location>
        <begin position="24"/>
        <end position="625"/>
    </location>
</feature>
<keyword evidence="2" id="KW-0732">Signal</keyword>
<dbReference type="RefSeq" id="WP_260117136.1">
    <property type="nucleotide sequence ID" value="NZ_CP093361.1"/>
</dbReference>
<sequence length="625" mass="66739">MKFSKYLTVGLTAVLIGGWTATATVSANTTTYQYKVNTVHYYSQLPNAKGKFKHVKKTVKYDLKGVHVKVHKVKTVHHVKYAKVGSKWVQFDQLTKVKAKAKAKQHSATPTGNNDATSNSNDDSNTDNASSSSSSDTSNHNLTSPLSASSNNNSSTINWNDTNNTQLAVQAALTYLNQVRTQAGLPAFQLNQKLAQVANLRASQLVSNFSHYDSNGNLAFETTAKQLGYSGNQSPFGTWGENIYQGYVGDTDTPQTAGQQGIKSFQSEGPENNDGNEHGHYENDMSTSFNQVGIGFKYDPASQNTYLAVDFGVGNNNNTSSSTTPASANYSTPNANNNGTQSSVTTPTPNTTTTQPSDDNGGVKISHTITATDGNGNSTTINGNTFTVDANGNPVSVGSNQSTSNADNSANSTQSANNSNNNQLNNMNNYSPFANNQGTSSDNQTATNAQEASNDNQTSSNEQDPSSTINWTSDSTRQAAAQAAFNELNQARSKAGLPALQWDPKLAKVAEMRSNDLIADFNHRDSSGTIYAQKDAEQLGYSWSDDPFGTWGENIAQGNPADTIQAAGAQGIDMFQSEGPDNGDGQEHGHYENDMSTEFNAVGIGFSYDPNSGNTYLAVDFGYNG</sequence>
<feature type="region of interest" description="Disordered" evidence="1">
    <location>
        <begin position="102"/>
        <end position="158"/>
    </location>
</feature>
<dbReference type="InterPro" id="IPR035940">
    <property type="entry name" value="CAP_sf"/>
</dbReference>
<feature type="compositionally biased region" description="Polar residues" evidence="1">
    <location>
        <begin position="432"/>
        <end position="474"/>
    </location>
</feature>
<feature type="compositionally biased region" description="Low complexity" evidence="1">
    <location>
        <begin position="113"/>
        <end position="158"/>
    </location>
</feature>
<dbReference type="PANTHER" id="PTHR31157:SF1">
    <property type="entry name" value="SCP DOMAIN-CONTAINING PROTEIN"/>
    <property type="match status" value="1"/>
</dbReference>
<feature type="compositionally biased region" description="Low complexity" evidence="1">
    <location>
        <begin position="372"/>
        <end position="387"/>
    </location>
</feature>
<evidence type="ECO:0000313" key="4">
    <source>
        <dbReference type="EMBL" id="UQS87330.1"/>
    </source>
</evidence>
<evidence type="ECO:0000256" key="2">
    <source>
        <dbReference type="SAM" id="SignalP"/>
    </source>
</evidence>
<dbReference type="Gene3D" id="3.40.33.10">
    <property type="entry name" value="CAP"/>
    <property type="match status" value="2"/>
</dbReference>
<dbReference type="Pfam" id="PF00188">
    <property type="entry name" value="CAP"/>
    <property type="match status" value="2"/>
</dbReference>
<dbReference type="InterPro" id="IPR014044">
    <property type="entry name" value="CAP_dom"/>
</dbReference>
<feature type="compositionally biased region" description="Low complexity" evidence="1">
    <location>
        <begin position="319"/>
        <end position="333"/>
    </location>
</feature>
<keyword evidence="5" id="KW-1185">Reference proteome</keyword>
<feature type="region of interest" description="Disordered" evidence="1">
    <location>
        <begin position="249"/>
        <end position="286"/>
    </location>
</feature>
<feature type="compositionally biased region" description="Low complexity" evidence="1">
    <location>
        <begin position="340"/>
        <end position="357"/>
    </location>
</feature>
<reference evidence="4" key="1">
    <citation type="journal article" date="2022" name="Int. J. Syst. Evol. Microbiol.">
        <title>Apilactobacillus apisilvae sp. nov., Nicolia spurrieriana gen. nov. sp. nov., Bombilactobacillus folatiphilus sp. nov. and Bombilactobacillus thymidiniphilus sp. nov., four new lactic acid bacterial isolates from stingless bees Tetragonula carbonaria and Austroplebeia australis.</title>
        <authorList>
            <person name="Oliphant S.A."/>
            <person name="Watson-Haigh N.S."/>
            <person name="Sumby K.M."/>
            <person name="Gardner J."/>
            <person name="Groom S."/>
            <person name="Jiranek V."/>
        </authorList>
    </citation>
    <scope>NUCLEOTIDE SEQUENCE</scope>
    <source>
        <strain evidence="4">SGEP1_A5</strain>
    </source>
</reference>
<feature type="signal peptide" evidence="2">
    <location>
        <begin position="1"/>
        <end position="23"/>
    </location>
</feature>
<feature type="domain" description="SCP" evidence="3">
    <location>
        <begin position="486"/>
        <end position="621"/>
    </location>
</feature>
<feature type="compositionally biased region" description="Polar residues" evidence="1">
    <location>
        <begin position="252"/>
        <end position="270"/>
    </location>
</feature>
<proteinExistence type="predicted"/>
<accession>A0A976X5V1</accession>
<feature type="domain" description="SCP" evidence="3">
    <location>
        <begin position="174"/>
        <end position="311"/>
    </location>
</feature>
<evidence type="ECO:0000259" key="3">
    <source>
        <dbReference type="Pfam" id="PF00188"/>
    </source>
</evidence>
<dbReference type="PANTHER" id="PTHR31157">
    <property type="entry name" value="SCP DOMAIN-CONTAINING PROTEIN"/>
    <property type="match status" value="1"/>
</dbReference>
<dbReference type="CDD" id="cd05379">
    <property type="entry name" value="CAP_bacterial"/>
    <property type="match status" value="2"/>
</dbReference>
<organism evidence="4 5">
    <name type="scientific">Nicoliella spurrieriana</name>
    <dbReference type="NCBI Taxonomy" id="2925830"/>
    <lineage>
        <taxon>Bacteria</taxon>
        <taxon>Bacillati</taxon>
        <taxon>Bacillota</taxon>
        <taxon>Bacilli</taxon>
        <taxon>Lactobacillales</taxon>
        <taxon>Lactobacillaceae</taxon>
        <taxon>Nicoliella</taxon>
    </lineage>
</organism>
<dbReference type="KEGG" id="lbe:MOO44_04010"/>
<protein>
    <submittedName>
        <fullName evidence="4">CAP domain-containing protein</fullName>
    </submittedName>
</protein>
<dbReference type="Proteomes" id="UP000831181">
    <property type="component" value="Chromosome"/>
</dbReference>
<evidence type="ECO:0000313" key="5">
    <source>
        <dbReference type="Proteomes" id="UP000831181"/>
    </source>
</evidence>
<dbReference type="SUPFAM" id="SSF55797">
    <property type="entry name" value="PR-1-like"/>
    <property type="match status" value="2"/>
</dbReference>
<dbReference type="AlphaFoldDB" id="A0A976X5V1"/>
<name>A0A976X5V1_9LACO</name>